<dbReference type="InterPro" id="IPR048287">
    <property type="entry name" value="TSPN-like_N"/>
</dbReference>
<evidence type="ECO:0000259" key="5">
    <source>
        <dbReference type="SMART" id="SM00210"/>
    </source>
</evidence>
<gene>
    <name evidence="6" type="primary">Tspear</name>
    <name evidence="6" type="ORF">AOXY_G14092</name>
</gene>
<dbReference type="Gene3D" id="2.60.120.200">
    <property type="match status" value="1"/>
</dbReference>
<dbReference type="InterPro" id="IPR009039">
    <property type="entry name" value="EAR"/>
</dbReference>
<sequence>MSTVLLVCVLLYSRISNGVARDWKPCTDLLPLDFLAKVLPANGVAPSGIRMVQDQGARGFHLSTSQGSPSFPASHLFINCNYFPEEFSIVVTMKASRIASKKNEYIFTVVEKDSNNLLLGLRYSQDKLHFVFWNYGDRDHITFRSVKLADNRWHTLILAVSGVYASLTVDCGIPVDLVLRRPFPAYLNTKGSRFHIGNRRRLKGLFSGLLRQLVLLPGSDATSRICPTSNPKLAILSVPQVLLDLPVKPSENEVLKYPYEAEIRVTLGSRPPCTKKQTGQLWFDTLRRGLYICDSPGWVAMLQAKQRLDYVEEYQDFYTNSETLDIEIFEIPSVGLFAATANKRPVPGSGIYKWTNGKFEPYQNITTYQAQAWKYFTIDDKIFLAVANFEKNERNQEYSVIYKWSRRRLKFSSYQTIETHSARDWEAFQIEGETFLAVANHRQGGNHNIDSVVYKWNPGTQLFEANQTIPTSGAYDWEFFTVGPYSFLVIANTFNGSSTQVYSRIYIWLGGMFRLFQSIMTFGATDWEVFQFGGRVFLAVANSQKYDKSGQSSYAINSTIYELNITAQIFVRFQDISTYSAVDWEFFTLGEDKFLVVANSYDGKSYSLNSVIYRWQGYEGFVPVHRLPTFGCTDWEKFNTTDSSYLIYSSAREDISKVLKLKTY</sequence>
<evidence type="ECO:0000313" key="7">
    <source>
        <dbReference type="Proteomes" id="UP001230051"/>
    </source>
</evidence>
<reference evidence="6" key="1">
    <citation type="submission" date="2022-02" db="EMBL/GenBank/DDBJ databases">
        <title>Atlantic sturgeon de novo genome assembly.</title>
        <authorList>
            <person name="Stock M."/>
            <person name="Klopp C."/>
            <person name="Guiguen Y."/>
            <person name="Cabau C."/>
            <person name="Parinello H."/>
            <person name="Santidrian Yebra-Pimentel E."/>
            <person name="Kuhl H."/>
            <person name="Dirks R.P."/>
            <person name="Guessner J."/>
            <person name="Wuertz S."/>
            <person name="Du K."/>
            <person name="Schartl M."/>
        </authorList>
    </citation>
    <scope>NUCLEOTIDE SEQUENCE</scope>
    <source>
        <strain evidence="6">STURGEONOMICS-FGT-2020</strain>
        <tissue evidence="6">Whole blood</tissue>
    </source>
</reference>
<dbReference type="Pfam" id="PF03736">
    <property type="entry name" value="EPTP"/>
    <property type="match status" value="5"/>
</dbReference>
<dbReference type="Proteomes" id="UP001230051">
    <property type="component" value="Unassembled WGS sequence"/>
</dbReference>
<accession>A0AAD8DA30</accession>
<feature type="chain" id="PRO_5042273917" evidence="4">
    <location>
        <begin position="21"/>
        <end position="664"/>
    </location>
</feature>
<dbReference type="PANTHER" id="PTHR15261">
    <property type="entry name" value="THROMBOSPONDIN-TYPE LAMININ G DOMAIN AND EAR REPEAT-CONTAINING"/>
    <property type="match status" value="1"/>
</dbReference>
<dbReference type="PROSITE" id="PS50912">
    <property type="entry name" value="EAR"/>
    <property type="match status" value="6"/>
</dbReference>
<feature type="signal peptide" evidence="4">
    <location>
        <begin position="1"/>
        <end position="20"/>
    </location>
</feature>
<dbReference type="AlphaFoldDB" id="A0AAD8DA30"/>
<evidence type="ECO:0000313" key="6">
    <source>
        <dbReference type="EMBL" id="KAK1165530.1"/>
    </source>
</evidence>
<comment type="subcellular location">
    <subcellularLocation>
        <location evidence="1">Cell projection</location>
        <location evidence="1">Stereocilium</location>
    </subcellularLocation>
</comment>
<evidence type="ECO:0000256" key="2">
    <source>
        <dbReference type="ARBA" id="ARBA00022729"/>
    </source>
</evidence>
<evidence type="ECO:0000256" key="4">
    <source>
        <dbReference type="SAM" id="SignalP"/>
    </source>
</evidence>
<comment type="caution">
    <text evidence="6">The sequence shown here is derived from an EMBL/GenBank/DDBJ whole genome shotgun (WGS) entry which is preliminary data.</text>
</comment>
<organism evidence="6 7">
    <name type="scientific">Acipenser oxyrinchus oxyrinchus</name>
    <dbReference type="NCBI Taxonomy" id="40147"/>
    <lineage>
        <taxon>Eukaryota</taxon>
        <taxon>Metazoa</taxon>
        <taxon>Chordata</taxon>
        <taxon>Craniata</taxon>
        <taxon>Vertebrata</taxon>
        <taxon>Euteleostomi</taxon>
        <taxon>Actinopterygii</taxon>
        <taxon>Chondrostei</taxon>
        <taxon>Acipenseriformes</taxon>
        <taxon>Acipenseridae</taxon>
        <taxon>Acipenser</taxon>
    </lineage>
</organism>
<feature type="domain" description="Thrombospondin-like N-terminal" evidence="5">
    <location>
        <begin position="51"/>
        <end position="219"/>
    </location>
</feature>
<keyword evidence="2 4" id="KW-0732">Signal</keyword>
<evidence type="ECO:0000256" key="3">
    <source>
        <dbReference type="ARBA" id="ARBA00022737"/>
    </source>
</evidence>
<dbReference type="EMBL" id="JAGXEW010000012">
    <property type="protein sequence ID" value="KAK1165530.1"/>
    <property type="molecule type" value="Genomic_DNA"/>
</dbReference>
<evidence type="ECO:0000256" key="1">
    <source>
        <dbReference type="ARBA" id="ARBA00004645"/>
    </source>
</evidence>
<dbReference type="GO" id="GO:0032420">
    <property type="term" value="C:stereocilium"/>
    <property type="evidence" value="ECO:0007669"/>
    <property type="project" value="UniProtKB-SubCell"/>
</dbReference>
<dbReference type="PANTHER" id="PTHR15261:SF4">
    <property type="entry name" value="THROMBOSPONDIN-TYPE LAMININ G DOMAIN AND EAR REPEAT-CONTAINING PROTEIN"/>
    <property type="match status" value="1"/>
</dbReference>
<dbReference type="SUPFAM" id="SSF49899">
    <property type="entry name" value="Concanavalin A-like lectins/glucanases"/>
    <property type="match status" value="1"/>
</dbReference>
<dbReference type="InterPro" id="IPR005492">
    <property type="entry name" value="EPTP"/>
</dbReference>
<dbReference type="GO" id="GO:0007165">
    <property type="term" value="P:signal transduction"/>
    <property type="evidence" value="ECO:0007669"/>
    <property type="project" value="TreeGrafter"/>
</dbReference>
<proteinExistence type="predicted"/>
<keyword evidence="3" id="KW-0677">Repeat</keyword>
<keyword evidence="7" id="KW-1185">Reference proteome</keyword>
<dbReference type="SMART" id="SM00210">
    <property type="entry name" value="TSPN"/>
    <property type="match status" value="1"/>
</dbReference>
<name>A0AAD8DA30_ACIOX</name>
<dbReference type="InterPro" id="IPR013320">
    <property type="entry name" value="ConA-like_dom_sf"/>
</dbReference>
<protein>
    <submittedName>
        <fullName evidence="6">Thrombospondin-type laminin G domain and EAR repeat-containing protein</fullName>
    </submittedName>
</protein>